<dbReference type="GO" id="GO:0003677">
    <property type="term" value="F:DNA binding"/>
    <property type="evidence" value="ECO:0007669"/>
    <property type="project" value="UniProtKB-KW"/>
</dbReference>
<accession>A0A9X0QHC3</accession>
<evidence type="ECO:0000313" key="7">
    <source>
        <dbReference type="Proteomes" id="UP000535182"/>
    </source>
</evidence>
<feature type="domain" description="Resolvase/invertase-type recombinase catalytic" evidence="5">
    <location>
        <begin position="22"/>
        <end position="59"/>
    </location>
</feature>
<dbReference type="Pfam" id="PF00239">
    <property type="entry name" value="Resolvase"/>
    <property type="match status" value="1"/>
</dbReference>
<keyword evidence="1" id="KW-0229">DNA integration</keyword>
<name>A0A9X0QHC3_9BACT</name>
<dbReference type="PROSITE" id="PS51736">
    <property type="entry name" value="RECOMBINASES_3"/>
    <property type="match status" value="1"/>
</dbReference>
<keyword evidence="2" id="KW-0238">DNA-binding</keyword>
<protein>
    <submittedName>
        <fullName evidence="6">Site-specific integrase-resolvase</fullName>
    </submittedName>
</protein>
<keyword evidence="7" id="KW-1185">Reference proteome</keyword>
<dbReference type="GO" id="GO:0015074">
    <property type="term" value="P:DNA integration"/>
    <property type="evidence" value="ECO:0007669"/>
    <property type="project" value="UniProtKB-KW"/>
</dbReference>
<dbReference type="Gene3D" id="3.40.50.1390">
    <property type="entry name" value="Resolvase, N-terminal catalytic domain"/>
    <property type="match status" value="1"/>
</dbReference>
<evidence type="ECO:0000313" key="6">
    <source>
        <dbReference type="EMBL" id="MBB5330289.1"/>
    </source>
</evidence>
<dbReference type="InterPro" id="IPR036162">
    <property type="entry name" value="Resolvase-like_N_sf"/>
</dbReference>
<dbReference type="InterPro" id="IPR006118">
    <property type="entry name" value="Recombinase_CS"/>
</dbReference>
<feature type="active site" description="O-(5'-phospho-DNA)-serine intermediate" evidence="4">
    <location>
        <position position="30"/>
    </location>
</feature>
<dbReference type="Proteomes" id="UP000535182">
    <property type="component" value="Unassembled WGS sequence"/>
</dbReference>
<reference evidence="6 7" key="1">
    <citation type="submission" date="2020-08" db="EMBL/GenBank/DDBJ databases">
        <title>Genomic Encyclopedia of Type Strains, Phase IV (KMG-V): Genome sequencing to study the core and pangenomes of soil and plant-associated prokaryotes.</title>
        <authorList>
            <person name="Whitman W."/>
        </authorList>
    </citation>
    <scope>NUCLEOTIDE SEQUENCE [LARGE SCALE GENOMIC DNA]</scope>
    <source>
        <strain evidence="6 7">X5P2</strain>
    </source>
</reference>
<comment type="caution">
    <text evidence="6">The sequence shown here is derived from an EMBL/GenBank/DDBJ whole genome shotgun (WGS) entry which is preliminary data.</text>
</comment>
<dbReference type="EMBL" id="JACHEB010000009">
    <property type="protein sequence ID" value="MBB5330289.1"/>
    <property type="molecule type" value="Genomic_DNA"/>
</dbReference>
<keyword evidence="3" id="KW-0233">DNA recombination</keyword>
<evidence type="ECO:0000256" key="3">
    <source>
        <dbReference type="ARBA" id="ARBA00023172"/>
    </source>
</evidence>
<organism evidence="6 7">
    <name type="scientific">Tunturiibacter gelidiferens</name>
    <dbReference type="NCBI Taxonomy" id="3069689"/>
    <lineage>
        <taxon>Bacteria</taxon>
        <taxon>Pseudomonadati</taxon>
        <taxon>Acidobacteriota</taxon>
        <taxon>Terriglobia</taxon>
        <taxon>Terriglobales</taxon>
        <taxon>Acidobacteriaceae</taxon>
        <taxon>Tunturiibacter</taxon>
    </lineage>
</organism>
<evidence type="ECO:0000256" key="2">
    <source>
        <dbReference type="ARBA" id="ARBA00023125"/>
    </source>
</evidence>
<dbReference type="GO" id="GO:0000150">
    <property type="term" value="F:DNA strand exchange activity"/>
    <property type="evidence" value="ECO:0007669"/>
    <property type="project" value="InterPro"/>
</dbReference>
<dbReference type="AlphaFoldDB" id="A0A9X0QHC3"/>
<gene>
    <name evidence="6" type="ORF">HDF14_003922</name>
</gene>
<evidence type="ECO:0000259" key="5">
    <source>
        <dbReference type="PROSITE" id="PS51736"/>
    </source>
</evidence>
<evidence type="ECO:0000256" key="4">
    <source>
        <dbReference type="PROSITE-ProRule" id="PRU10137"/>
    </source>
</evidence>
<dbReference type="PROSITE" id="PS00397">
    <property type="entry name" value="RECOMBINASES_1"/>
    <property type="match status" value="1"/>
</dbReference>
<sequence length="59" mass="6880">MTRNMSARCVSIQVPVDVLDEDRALYARVSSHDQQTLPLQIKTMREYALRRGWQTTTEI</sequence>
<dbReference type="RefSeq" id="WP_183979581.1">
    <property type="nucleotide sequence ID" value="NZ_JACHEB010000009.1"/>
</dbReference>
<evidence type="ECO:0000256" key="1">
    <source>
        <dbReference type="ARBA" id="ARBA00022908"/>
    </source>
</evidence>
<proteinExistence type="predicted"/>
<dbReference type="InterPro" id="IPR006119">
    <property type="entry name" value="Resolv_N"/>
</dbReference>